<dbReference type="Proteomes" id="UP001299970">
    <property type="component" value="Unassembled WGS sequence"/>
</dbReference>
<keyword evidence="1" id="KW-0597">Phosphoprotein</keyword>
<evidence type="ECO:0000256" key="1">
    <source>
        <dbReference type="ARBA" id="ARBA00022553"/>
    </source>
</evidence>
<comment type="caution">
    <text evidence="3">The sequence shown here is derived from an EMBL/GenBank/DDBJ whole genome shotgun (WGS) entry which is preliminary data.</text>
</comment>
<organism evidence="3 4">
    <name type="scientific">Pseudonocardia alaniniphila</name>
    <dbReference type="NCBI Taxonomy" id="75291"/>
    <lineage>
        <taxon>Bacteria</taxon>
        <taxon>Bacillati</taxon>
        <taxon>Actinomycetota</taxon>
        <taxon>Actinomycetes</taxon>
        <taxon>Pseudonocardiales</taxon>
        <taxon>Pseudonocardiaceae</taxon>
        <taxon>Pseudonocardia</taxon>
    </lineage>
</organism>
<dbReference type="InterPro" id="IPR050923">
    <property type="entry name" value="Cell_Proc_Reg/RNA_Proc"/>
</dbReference>
<evidence type="ECO:0000313" key="3">
    <source>
        <dbReference type="EMBL" id="MCH6166439.1"/>
    </source>
</evidence>
<dbReference type="InterPro" id="IPR000253">
    <property type="entry name" value="FHA_dom"/>
</dbReference>
<dbReference type="Gene3D" id="2.60.200.20">
    <property type="match status" value="1"/>
</dbReference>
<accession>A0ABS9TD21</accession>
<gene>
    <name evidence="3" type="ORF">MMF94_12170</name>
</gene>
<evidence type="ECO:0000313" key="4">
    <source>
        <dbReference type="Proteomes" id="UP001299970"/>
    </source>
</evidence>
<dbReference type="RefSeq" id="WP_241036469.1">
    <property type="nucleotide sequence ID" value="NZ_BAAAJF010000002.1"/>
</dbReference>
<sequence>MTAPTTSPPAPAPEPPAHCARCGEPRGGRFCEACGHDADLPVPDTAPAAQPAPAAGWTAVVRADRAWFEEVRRRDGPDAATLEFPPYAPERRFTLSGPQMAIGRRSRSRGIDPEIDLSGPPLDPGVSTLHALLLPGADGGWTIVDLQSTNGTTVGDGSDIIPPNTPVPLPDGTVIKIGAWTTLSVHAP</sequence>
<dbReference type="PANTHER" id="PTHR23308">
    <property type="entry name" value="NUCLEAR INHIBITOR OF PROTEIN PHOSPHATASE-1"/>
    <property type="match status" value="1"/>
</dbReference>
<dbReference type="SUPFAM" id="SSF49879">
    <property type="entry name" value="SMAD/FHA domain"/>
    <property type="match status" value="1"/>
</dbReference>
<reference evidence="3 4" key="1">
    <citation type="submission" date="2022-03" db="EMBL/GenBank/DDBJ databases">
        <title>Pseudonocardia alaer sp. nov., a novel actinomycete isolated from reed forest soil.</title>
        <authorList>
            <person name="Wang L."/>
        </authorList>
    </citation>
    <scope>NUCLEOTIDE SEQUENCE [LARGE SCALE GENOMIC DNA]</scope>
    <source>
        <strain evidence="3 4">Y-16303</strain>
    </source>
</reference>
<feature type="domain" description="FHA" evidence="2">
    <location>
        <begin position="100"/>
        <end position="154"/>
    </location>
</feature>
<dbReference type="InterPro" id="IPR008984">
    <property type="entry name" value="SMAD_FHA_dom_sf"/>
</dbReference>
<dbReference type="CDD" id="cd00060">
    <property type="entry name" value="FHA"/>
    <property type="match status" value="1"/>
</dbReference>
<dbReference type="Pfam" id="PF00498">
    <property type="entry name" value="FHA"/>
    <property type="match status" value="1"/>
</dbReference>
<name>A0ABS9TD21_9PSEU</name>
<proteinExistence type="predicted"/>
<protein>
    <submittedName>
        <fullName evidence="3">FHA domain-containing protein</fullName>
    </submittedName>
</protein>
<keyword evidence="4" id="KW-1185">Reference proteome</keyword>
<evidence type="ECO:0000259" key="2">
    <source>
        <dbReference type="PROSITE" id="PS50006"/>
    </source>
</evidence>
<dbReference type="PROSITE" id="PS50006">
    <property type="entry name" value="FHA_DOMAIN"/>
    <property type="match status" value="1"/>
</dbReference>
<dbReference type="EMBL" id="JAKXMK010000009">
    <property type="protein sequence ID" value="MCH6166439.1"/>
    <property type="molecule type" value="Genomic_DNA"/>
</dbReference>